<dbReference type="SUPFAM" id="SSF52799">
    <property type="entry name" value="(Phosphotyrosine protein) phosphatases II"/>
    <property type="match status" value="1"/>
</dbReference>
<dbReference type="InterPro" id="IPR000387">
    <property type="entry name" value="Tyr_Pase_dom"/>
</dbReference>
<gene>
    <name evidence="3" type="ORF">LAESUDRAFT_682415</name>
</gene>
<name>A0A165DD75_9APHY</name>
<dbReference type="Proteomes" id="UP000076871">
    <property type="component" value="Unassembled WGS sequence"/>
</dbReference>
<reference evidence="3 4" key="1">
    <citation type="journal article" date="2016" name="Mol. Biol. Evol.">
        <title>Comparative Genomics of Early-Diverging Mushroom-Forming Fungi Provides Insights into the Origins of Lignocellulose Decay Capabilities.</title>
        <authorList>
            <person name="Nagy L.G."/>
            <person name="Riley R."/>
            <person name="Tritt A."/>
            <person name="Adam C."/>
            <person name="Daum C."/>
            <person name="Floudas D."/>
            <person name="Sun H."/>
            <person name="Yadav J.S."/>
            <person name="Pangilinan J."/>
            <person name="Larsson K.H."/>
            <person name="Matsuura K."/>
            <person name="Barry K."/>
            <person name="Labutti K."/>
            <person name="Kuo R."/>
            <person name="Ohm R.A."/>
            <person name="Bhattacharya S.S."/>
            <person name="Shirouzu T."/>
            <person name="Yoshinaga Y."/>
            <person name="Martin F.M."/>
            <person name="Grigoriev I.V."/>
            <person name="Hibbett D.S."/>
        </authorList>
    </citation>
    <scope>NUCLEOTIDE SEQUENCE [LARGE SCALE GENOMIC DNA]</scope>
    <source>
        <strain evidence="3 4">93-53</strain>
    </source>
</reference>
<dbReference type="STRING" id="1314785.A0A165DD75"/>
<dbReference type="InterPro" id="IPR050561">
    <property type="entry name" value="PTP"/>
</dbReference>
<sequence>MSSTTVETRLANELVIPTVQQSKVRMQKTPYGRSMSVKLGEVSQLIKLASQHHASEYNRLKFGPRGSPLIYVPFSFQMPGRVKELQARQAECVEQRVWWPCNRAAVRNASTIKIASEPMQPILSRPSYAIDLPQELNAAMSVSLLPLDGLDDSAPQCDVPIKTSDSHPINVSPIIPLELLRIISSHLIQTEGSPVIFDLPSSHYLDRVTAYSPDLPPGIVPWPSNHATPVIVTPPRITTVSPDTQHHSTQPCAPQCAVTRPPKFAHFLWSNPLVRRVVNPIAAIHANRPVINPPSVPTNSDCTQKHGADGQYDAPNLAQCLTISLSISESFEKAVGDGLCRSLSSPSLPTYNASQPAIPRTTFSVINDVSPAIAVSHSLTSQLESAAPQRFSKSQFQSSGTVTLGNLFLSSCPGKKVRLNGPVKGRCGVCRDLRKDLCRIKELGVACIVCCLDDDELQLLGVTWADYSRTAHEMGIDILRIPTPEGLAPAPLDKFDEQLGMLIENYTLRGLPMLVHCRGGVGRAGLVACCWMLKLGLCGWIETAPALACPITDGNHNPKIGQGTTPIRRDTMQMVERVITVVRRQRSPKAVETYEQVQFLTDFVELLRAKSKLANTVSVADALEGRIN</sequence>
<dbReference type="InterPro" id="IPR057023">
    <property type="entry name" value="PTP-SAK"/>
</dbReference>
<feature type="domain" description="Tyrosine specific protein phosphatases" evidence="2">
    <location>
        <begin position="493"/>
        <end position="537"/>
    </location>
</feature>
<evidence type="ECO:0000256" key="1">
    <source>
        <dbReference type="ARBA" id="ARBA00022801"/>
    </source>
</evidence>
<proteinExistence type="predicted"/>
<dbReference type="GeneID" id="63822819"/>
<dbReference type="OrthoDB" id="266663at2759"/>
<evidence type="ECO:0000313" key="3">
    <source>
        <dbReference type="EMBL" id="KZT04610.1"/>
    </source>
</evidence>
<dbReference type="Pfam" id="PF22784">
    <property type="entry name" value="PTP-SAK"/>
    <property type="match status" value="1"/>
</dbReference>
<dbReference type="InParanoid" id="A0A165DD75"/>
<dbReference type="AlphaFoldDB" id="A0A165DD75"/>
<keyword evidence="4" id="KW-1185">Reference proteome</keyword>
<organism evidence="3 4">
    <name type="scientific">Laetiporus sulphureus 93-53</name>
    <dbReference type="NCBI Taxonomy" id="1314785"/>
    <lineage>
        <taxon>Eukaryota</taxon>
        <taxon>Fungi</taxon>
        <taxon>Dikarya</taxon>
        <taxon>Basidiomycota</taxon>
        <taxon>Agaricomycotina</taxon>
        <taxon>Agaricomycetes</taxon>
        <taxon>Polyporales</taxon>
        <taxon>Laetiporus</taxon>
    </lineage>
</organism>
<dbReference type="GO" id="GO:0016791">
    <property type="term" value="F:phosphatase activity"/>
    <property type="evidence" value="ECO:0007669"/>
    <property type="project" value="UniProtKB-ARBA"/>
</dbReference>
<protein>
    <submittedName>
        <fullName evidence="3">Phosphatases II</fullName>
    </submittedName>
</protein>
<dbReference type="PANTHER" id="PTHR23339">
    <property type="entry name" value="TYROSINE SPECIFIC PROTEIN PHOSPHATASE AND DUAL SPECIFICITY PROTEIN PHOSPHATASE"/>
    <property type="match status" value="1"/>
</dbReference>
<dbReference type="PROSITE" id="PS50056">
    <property type="entry name" value="TYR_PHOSPHATASE_2"/>
    <property type="match status" value="1"/>
</dbReference>
<evidence type="ECO:0000313" key="4">
    <source>
        <dbReference type="Proteomes" id="UP000076871"/>
    </source>
</evidence>
<dbReference type="InterPro" id="IPR029021">
    <property type="entry name" value="Prot-tyrosine_phosphatase-like"/>
</dbReference>
<dbReference type="EMBL" id="KV427635">
    <property type="protein sequence ID" value="KZT04610.1"/>
    <property type="molecule type" value="Genomic_DNA"/>
</dbReference>
<keyword evidence="1" id="KW-0378">Hydrolase</keyword>
<dbReference type="Gene3D" id="3.90.190.10">
    <property type="entry name" value="Protein tyrosine phosphatase superfamily"/>
    <property type="match status" value="1"/>
</dbReference>
<evidence type="ECO:0000259" key="2">
    <source>
        <dbReference type="PROSITE" id="PS50056"/>
    </source>
</evidence>
<accession>A0A165DD75</accession>
<dbReference type="RefSeq" id="XP_040762350.1">
    <property type="nucleotide sequence ID" value="XM_040905790.1"/>
</dbReference>